<dbReference type="AlphaFoldDB" id="A0A059A817"/>
<feature type="region of interest" description="Disordered" evidence="1">
    <location>
        <begin position="20"/>
        <end position="68"/>
    </location>
</feature>
<dbReference type="Gramene" id="KCW49938">
    <property type="protein sequence ID" value="KCW49938"/>
    <property type="gene ID" value="EUGRSUZ_K03400"/>
</dbReference>
<dbReference type="InParanoid" id="A0A059A817"/>
<reference evidence="2" key="1">
    <citation type="submission" date="2013-07" db="EMBL/GenBank/DDBJ databases">
        <title>The genome of Eucalyptus grandis.</title>
        <authorList>
            <person name="Schmutz J."/>
            <person name="Hayes R."/>
            <person name="Myburg A."/>
            <person name="Tuskan G."/>
            <person name="Grattapaglia D."/>
            <person name="Rokhsar D.S."/>
        </authorList>
    </citation>
    <scope>NUCLEOTIDE SEQUENCE</scope>
    <source>
        <tissue evidence="2">Leaf extractions</tissue>
    </source>
</reference>
<evidence type="ECO:0000256" key="1">
    <source>
        <dbReference type="SAM" id="MobiDB-lite"/>
    </source>
</evidence>
<organism evidence="2">
    <name type="scientific">Eucalyptus grandis</name>
    <name type="common">Flooded gum</name>
    <dbReference type="NCBI Taxonomy" id="71139"/>
    <lineage>
        <taxon>Eukaryota</taxon>
        <taxon>Viridiplantae</taxon>
        <taxon>Streptophyta</taxon>
        <taxon>Embryophyta</taxon>
        <taxon>Tracheophyta</taxon>
        <taxon>Spermatophyta</taxon>
        <taxon>Magnoliopsida</taxon>
        <taxon>eudicotyledons</taxon>
        <taxon>Gunneridae</taxon>
        <taxon>Pentapetalae</taxon>
        <taxon>rosids</taxon>
        <taxon>malvids</taxon>
        <taxon>Myrtales</taxon>
        <taxon>Myrtaceae</taxon>
        <taxon>Myrtoideae</taxon>
        <taxon>Eucalypteae</taxon>
        <taxon>Eucalyptus</taxon>
    </lineage>
</organism>
<proteinExistence type="predicted"/>
<accession>A0A059A817</accession>
<name>A0A059A817_EUCGR</name>
<gene>
    <name evidence="2" type="ORF">EUGRSUZ_K03400</name>
</gene>
<feature type="compositionally biased region" description="Basic and acidic residues" evidence="1">
    <location>
        <begin position="56"/>
        <end position="65"/>
    </location>
</feature>
<evidence type="ECO:0000313" key="2">
    <source>
        <dbReference type="EMBL" id="KCW49938.1"/>
    </source>
</evidence>
<protein>
    <submittedName>
        <fullName evidence="2">Uncharacterized protein</fullName>
    </submittedName>
</protein>
<sequence>MPLRLSIVGFKNSQGAFGWAFRKPFSPESSLGKKKRASPCTSRNTRSSPHAHSPKSPHDDADFRSVNDNLQHLQNCRRKIRQLAIRLLPPSDTTTPTIASARFPASSHVFPLLVGSKVWVVAVSSAQIPASRSLPRGEAEQHMIH</sequence>
<dbReference type="EMBL" id="KK198763">
    <property type="protein sequence ID" value="KCW49938.1"/>
    <property type="molecule type" value="Genomic_DNA"/>
</dbReference>